<dbReference type="RefSeq" id="YP_009801945.1">
    <property type="nucleotide sequence ID" value="NC_047977.1"/>
</dbReference>
<protein>
    <submittedName>
        <fullName evidence="1">Uncharacterized protein</fullName>
    </submittedName>
</protein>
<dbReference type="Proteomes" id="UP000247284">
    <property type="component" value="Segment"/>
</dbReference>
<evidence type="ECO:0000313" key="2">
    <source>
        <dbReference type="Proteomes" id="UP000247284"/>
    </source>
</evidence>
<sequence>MAAKFLIDAVGEVAKSLPFGEDRNRVEAMIHDYRGFQEAAEYLRARDLERAMPAFDIVARVRRLICEAESAGDDAVTLVQLKEAVSGG</sequence>
<reference evidence="2" key="1">
    <citation type="submission" date="2018-04" db="EMBL/GenBank/DDBJ databases">
        <authorList>
            <person name="Go L.Y."/>
            <person name="Mitchell J.A."/>
        </authorList>
    </citation>
    <scope>NUCLEOTIDE SEQUENCE [LARGE SCALE GENOMIC DNA]</scope>
</reference>
<gene>
    <name evidence="1" type="primary">7</name>
    <name evidence="1" type="ORF">PBI_HENDRIX_7</name>
</gene>
<dbReference type="KEGG" id="vg:54992474"/>
<dbReference type="GeneID" id="54992474"/>
<name>A0A2U8UU53_9CAUD</name>
<proteinExistence type="predicted"/>
<dbReference type="EMBL" id="MH183162">
    <property type="protein sequence ID" value="AWN07678.1"/>
    <property type="molecule type" value="Genomic_DNA"/>
</dbReference>
<evidence type="ECO:0000313" key="1">
    <source>
        <dbReference type="EMBL" id="AWN07678.1"/>
    </source>
</evidence>
<keyword evidence="2" id="KW-1185">Reference proteome</keyword>
<organism evidence="1 2">
    <name type="scientific">Microbacterium phage Hendrix</name>
    <dbReference type="NCBI Taxonomy" id="2182341"/>
    <lineage>
        <taxon>Viruses</taxon>
        <taxon>Duplodnaviria</taxon>
        <taxon>Heunggongvirae</taxon>
        <taxon>Uroviricota</taxon>
        <taxon>Caudoviricetes</taxon>
        <taxon>Rogerhendrixvirus</taxon>
        <taxon>Rogerhendrixvirus hendrix</taxon>
    </lineage>
</organism>
<accession>A0A2U8UU53</accession>